<dbReference type="RefSeq" id="WP_406698887.1">
    <property type="nucleotide sequence ID" value="NZ_CP155447.1"/>
</dbReference>
<dbReference type="AlphaFoldDB" id="A0AAU7CLE1"/>
<dbReference type="SMART" id="SM00857">
    <property type="entry name" value="Resolvase"/>
    <property type="match status" value="1"/>
</dbReference>
<sequence>MQRQANVYIRQSNPRQMVENGESLARQYALRDRAVDLGWPASNVVVIDQDLGLSGRGSEDRHGFQRLLADVAQDRVGLVLALEMSRLARNSRDWHNLFDLCAVRDVLLADEDGIYDPSDINDRLILGMKGIMSEMELHVMKLRLERGRRNKAERGELFHSVPWGYVLLPDGAVTLDPDEQVRAAVQRLFDAFLELGTAYAVVRDLRRHDVKLPRRDSAGQLAWRPATETIVSTALHHPLYAGAYSWGRRQTQTHVDPTGRMTESRHHCPSEEWTVLLHDRVAAYITWEQYQANQSLLLENQRRPTTKERLAAARAVGRLALL</sequence>
<feature type="domain" description="Resolvase/invertase-type recombinase catalytic" evidence="1">
    <location>
        <begin position="4"/>
        <end position="155"/>
    </location>
</feature>
<organism evidence="3">
    <name type="scientific">Singulisphaera sp. Ch08</name>
    <dbReference type="NCBI Taxonomy" id="3120278"/>
    <lineage>
        <taxon>Bacteria</taxon>
        <taxon>Pseudomonadati</taxon>
        <taxon>Planctomycetota</taxon>
        <taxon>Planctomycetia</taxon>
        <taxon>Isosphaerales</taxon>
        <taxon>Isosphaeraceae</taxon>
        <taxon>Singulisphaera</taxon>
    </lineage>
</organism>
<evidence type="ECO:0000259" key="1">
    <source>
        <dbReference type="PROSITE" id="PS51736"/>
    </source>
</evidence>
<proteinExistence type="predicted"/>
<dbReference type="Pfam" id="PF00239">
    <property type="entry name" value="Resolvase"/>
    <property type="match status" value="1"/>
</dbReference>
<dbReference type="EMBL" id="CP155447">
    <property type="protein sequence ID" value="XBH06036.1"/>
    <property type="molecule type" value="Genomic_DNA"/>
</dbReference>
<name>A0AAU7CLE1_9BACT</name>
<accession>A0AAU7CLE1</accession>
<dbReference type="CDD" id="cd00338">
    <property type="entry name" value="Ser_Recombinase"/>
    <property type="match status" value="1"/>
</dbReference>
<dbReference type="Gene3D" id="3.40.50.1390">
    <property type="entry name" value="Resolvase, N-terminal catalytic domain"/>
    <property type="match status" value="1"/>
</dbReference>
<protein>
    <submittedName>
        <fullName evidence="3">Recombinase family protein</fullName>
    </submittedName>
</protein>
<dbReference type="PANTHER" id="PTHR30461">
    <property type="entry name" value="DNA-INVERTASE FROM LAMBDOID PROPHAGE"/>
    <property type="match status" value="1"/>
</dbReference>
<dbReference type="PANTHER" id="PTHR30461:SF23">
    <property type="entry name" value="DNA RECOMBINASE-RELATED"/>
    <property type="match status" value="1"/>
</dbReference>
<reference evidence="3" key="1">
    <citation type="submission" date="2024-05" db="EMBL/GenBank/DDBJ databases">
        <title>Planctomycetes of the genus Singulisphaera possess chitinolytic capabilities.</title>
        <authorList>
            <person name="Ivanova A."/>
        </authorList>
    </citation>
    <scope>NUCLEOTIDE SEQUENCE</scope>
    <source>
        <strain evidence="3">Ch08T</strain>
    </source>
</reference>
<evidence type="ECO:0000313" key="3">
    <source>
        <dbReference type="EMBL" id="XBH06036.1"/>
    </source>
</evidence>
<dbReference type="PROSITE" id="PS51737">
    <property type="entry name" value="RECOMBINASE_DNA_BIND"/>
    <property type="match status" value="1"/>
</dbReference>
<dbReference type="Gene3D" id="3.90.1750.20">
    <property type="entry name" value="Putative Large Serine Recombinase, Chain B, Domain 2"/>
    <property type="match status" value="1"/>
</dbReference>
<dbReference type="SUPFAM" id="SSF53041">
    <property type="entry name" value="Resolvase-like"/>
    <property type="match status" value="1"/>
</dbReference>
<dbReference type="InterPro" id="IPR006119">
    <property type="entry name" value="Resolv_N"/>
</dbReference>
<dbReference type="InterPro" id="IPR011109">
    <property type="entry name" value="DNA_bind_recombinase_dom"/>
</dbReference>
<dbReference type="GO" id="GO:0003677">
    <property type="term" value="F:DNA binding"/>
    <property type="evidence" value="ECO:0007669"/>
    <property type="project" value="InterPro"/>
</dbReference>
<dbReference type="InterPro" id="IPR038109">
    <property type="entry name" value="DNA_bind_recomb_sf"/>
</dbReference>
<feature type="domain" description="Recombinase" evidence="2">
    <location>
        <begin position="162"/>
        <end position="303"/>
    </location>
</feature>
<dbReference type="InterPro" id="IPR036162">
    <property type="entry name" value="Resolvase-like_N_sf"/>
</dbReference>
<dbReference type="InterPro" id="IPR050639">
    <property type="entry name" value="SSR_resolvase"/>
</dbReference>
<evidence type="ECO:0000259" key="2">
    <source>
        <dbReference type="PROSITE" id="PS51737"/>
    </source>
</evidence>
<dbReference type="GO" id="GO:0000150">
    <property type="term" value="F:DNA strand exchange activity"/>
    <property type="evidence" value="ECO:0007669"/>
    <property type="project" value="InterPro"/>
</dbReference>
<dbReference type="Pfam" id="PF07508">
    <property type="entry name" value="Recombinase"/>
    <property type="match status" value="1"/>
</dbReference>
<gene>
    <name evidence="3" type="ORF">V5E97_08375</name>
</gene>
<dbReference type="PROSITE" id="PS51736">
    <property type="entry name" value="RECOMBINASES_3"/>
    <property type="match status" value="1"/>
</dbReference>